<feature type="transmembrane region" description="Helical" evidence="1">
    <location>
        <begin position="228"/>
        <end position="246"/>
    </location>
</feature>
<keyword evidence="4" id="KW-1185">Reference proteome</keyword>
<feature type="transmembrane region" description="Helical" evidence="1">
    <location>
        <begin position="137"/>
        <end position="157"/>
    </location>
</feature>
<dbReference type="GO" id="GO:0008237">
    <property type="term" value="F:metallopeptidase activity"/>
    <property type="evidence" value="ECO:0007669"/>
    <property type="project" value="UniProtKB-KW"/>
</dbReference>
<sequence length="313" mass="36007">MFINQVFKYKHDFWRYIIGVVVVVTGIIVGQIPLLIALVAEKGYEIMGMAESEMMTALDSNYFLFLMLLTYAVALLFLLFIVKRLHEQPLKTLTTSRSKIDWSRFWFAFGLVSIFILISTIGDYFTNPDDYVLNFQLMPFLILLVIAVIFVPLQTSFEEYFFRAYLMQGIGVFVRNRWVPLIITSVVFGGLHFFNPEVTKLGNIIMIHYIATGFLLGIMTLMDEGIELALGFHAANNLLTALIVTADWTAFQTNSIFKDISDPSVGWDILIPVLIIYPAFLYIMARKYKWSNWKEKLFGKVHKPQLLNVSEDN</sequence>
<accession>A0A9X1V044</accession>
<feature type="domain" description="CAAX prenyl protease 2/Lysostaphin resistance protein A-like" evidence="2">
    <location>
        <begin position="140"/>
        <end position="239"/>
    </location>
</feature>
<dbReference type="GO" id="GO:0004175">
    <property type="term" value="F:endopeptidase activity"/>
    <property type="evidence" value="ECO:0007669"/>
    <property type="project" value="UniProtKB-ARBA"/>
</dbReference>
<dbReference type="AlphaFoldDB" id="A0A9X1V044"/>
<feature type="transmembrane region" description="Helical" evidence="1">
    <location>
        <begin position="178"/>
        <end position="195"/>
    </location>
</feature>
<keyword evidence="1" id="KW-1133">Transmembrane helix</keyword>
<keyword evidence="1" id="KW-0472">Membrane</keyword>
<reference evidence="3" key="1">
    <citation type="submission" date="2021-12" db="EMBL/GenBank/DDBJ databases">
        <title>Description of Gramella crocea sp. nov., a new bacterium isolated from activated sludge.</title>
        <authorList>
            <person name="Zhang X."/>
        </authorList>
    </citation>
    <scope>NUCLEOTIDE SEQUENCE</scope>
    <source>
        <strain evidence="3">YB25</strain>
    </source>
</reference>
<dbReference type="EMBL" id="JAJSON010000030">
    <property type="protein sequence ID" value="MCG9973225.1"/>
    <property type="molecule type" value="Genomic_DNA"/>
</dbReference>
<protein>
    <submittedName>
        <fullName evidence="3">CPBP family intramembrane metalloprotease</fullName>
    </submittedName>
</protein>
<name>A0A9X1V044_9FLAO</name>
<keyword evidence="3" id="KW-0482">Metalloprotease</keyword>
<keyword evidence="1" id="KW-0812">Transmembrane</keyword>
<feature type="transmembrane region" description="Helical" evidence="1">
    <location>
        <begin position="103"/>
        <end position="125"/>
    </location>
</feature>
<feature type="transmembrane region" description="Helical" evidence="1">
    <location>
        <begin position="60"/>
        <end position="82"/>
    </location>
</feature>
<dbReference type="GO" id="GO:0080120">
    <property type="term" value="P:CAAX-box protein maturation"/>
    <property type="evidence" value="ECO:0007669"/>
    <property type="project" value="UniProtKB-ARBA"/>
</dbReference>
<feature type="transmembrane region" description="Helical" evidence="1">
    <location>
        <begin position="201"/>
        <end position="221"/>
    </location>
</feature>
<feature type="transmembrane region" description="Helical" evidence="1">
    <location>
        <begin position="266"/>
        <end position="285"/>
    </location>
</feature>
<dbReference type="InterPro" id="IPR003675">
    <property type="entry name" value="Rce1/LyrA-like_dom"/>
</dbReference>
<dbReference type="RefSeq" id="WP_240100620.1">
    <property type="nucleotide sequence ID" value="NZ_JAJSON010000030.1"/>
</dbReference>
<proteinExistence type="predicted"/>
<evidence type="ECO:0000256" key="1">
    <source>
        <dbReference type="SAM" id="Phobius"/>
    </source>
</evidence>
<evidence type="ECO:0000313" key="3">
    <source>
        <dbReference type="EMBL" id="MCG9973225.1"/>
    </source>
</evidence>
<keyword evidence="3" id="KW-0378">Hydrolase</keyword>
<gene>
    <name evidence="3" type="ORF">LU635_16355</name>
</gene>
<comment type="caution">
    <text evidence="3">The sequence shown here is derived from an EMBL/GenBank/DDBJ whole genome shotgun (WGS) entry which is preliminary data.</text>
</comment>
<organism evidence="3 4">
    <name type="scientific">Christiangramia crocea</name>
    <dbReference type="NCBI Taxonomy" id="2904124"/>
    <lineage>
        <taxon>Bacteria</taxon>
        <taxon>Pseudomonadati</taxon>
        <taxon>Bacteroidota</taxon>
        <taxon>Flavobacteriia</taxon>
        <taxon>Flavobacteriales</taxon>
        <taxon>Flavobacteriaceae</taxon>
        <taxon>Christiangramia</taxon>
    </lineage>
</organism>
<dbReference type="Proteomes" id="UP001139344">
    <property type="component" value="Unassembled WGS sequence"/>
</dbReference>
<evidence type="ECO:0000313" key="4">
    <source>
        <dbReference type="Proteomes" id="UP001139344"/>
    </source>
</evidence>
<feature type="transmembrane region" description="Helical" evidence="1">
    <location>
        <begin position="16"/>
        <end position="40"/>
    </location>
</feature>
<keyword evidence="3" id="KW-0645">Protease</keyword>
<dbReference type="Pfam" id="PF02517">
    <property type="entry name" value="Rce1-like"/>
    <property type="match status" value="1"/>
</dbReference>
<evidence type="ECO:0000259" key="2">
    <source>
        <dbReference type="Pfam" id="PF02517"/>
    </source>
</evidence>